<proteinExistence type="evidence at transcript level"/>
<evidence type="ECO:0000313" key="1">
    <source>
        <dbReference type="EMBL" id="BAE88963.1"/>
    </source>
</evidence>
<dbReference type="AlphaFoldDB" id="I7GHZ1"/>
<reference evidence="1" key="1">
    <citation type="journal article" date="2007" name="PLoS Biol.">
        <title>Rate of evolution in brain-expressed genes in humans and other primates.</title>
        <authorList>
            <person name="Wang H.-Y."/>
            <person name="Chien H.-C."/>
            <person name="Osada N."/>
            <person name="Hashimoto K."/>
            <person name="Sugano S."/>
            <person name="Gojobori T."/>
            <person name="Chou C.-K."/>
            <person name="Tsai S.-F."/>
            <person name="Wu C.-I."/>
            <person name="Shen C.-K.J."/>
        </authorList>
    </citation>
    <scope>NUCLEOTIDE SEQUENCE</scope>
</reference>
<dbReference type="EMBL" id="AB171900">
    <property type="protein sequence ID" value="BAE88963.1"/>
    <property type="molecule type" value="mRNA"/>
</dbReference>
<accession>I7GHZ1</accession>
<protein>
    <submittedName>
        <fullName evidence="1">Macaca fascicularis brain cDNA clone: QbsB-10685, similar to human LAG1 longevity assurance homolog 6 (S. cerevisiae)(LASS6), mRNA, RefSeq: NM_203463.1</fullName>
    </submittedName>
</protein>
<organism evidence="1">
    <name type="scientific">Macaca fascicularis</name>
    <name type="common">Crab-eating macaque</name>
    <name type="synonym">Cynomolgus monkey</name>
    <dbReference type="NCBI Taxonomy" id="9541"/>
    <lineage>
        <taxon>Eukaryota</taxon>
        <taxon>Metazoa</taxon>
        <taxon>Chordata</taxon>
        <taxon>Craniata</taxon>
        <taxon>Vertebrata</taxon>
        <taxon>Euteleostomi</taxon>
        <taxon>Mammalia</taxon>
        <taxon>Eutheria</taxon>
        <taxon>Euarchontoglires</taxon>
        <taxon>Primates</taxon>
        <taxon>Haplorrhini</taxon>
        <taxon>Catarrhini</taxon>
        <taxon>Cercopithecidae</taxon>
        <taxon>Cercopithecinae</taxon>
        <taxon>Macaca</taxon>
    </lineage>
</organism>
<name>I7GHZ1_MACFA</name>
<sequence length="42" mass="4688">MCPRMIEVILSLAQMRRTQNLQGRIPTLRQPPMGPVVPTGIS</sequence>